<dbReference type="EMBL" id="QFKX01000006">
    <property type="protein sequence ID" value="PWH05222.1"/>
    <property type="molecule type" value="Genomic_DNA"/>
</dbReference>
<gene>
    <name evidence="1" type="ORF">DEO23_14170</name>
</gene>
<evidence type="ECO:0000313" key="1">
    <source>
        <dbReference type="EMBL" id="PWH05222.1"/>
    </source>
</evidence>
<evidence type="ECO:0000313" key="2">
    <source>
        <dbReference type="Proteomes" id="UP000245590"/>
    </source>
</evidence>
<dbReference type="AlphaFoldDB" id="A0A2U2RH72"/>
<comment type="caution">
    <text evidence="1">The sequence shown here is derived from an EMBL/GenBank/DDBJ whole genome shotgun (WGS) entry which is preliminary data.</text>
</comment>
<organism evidence="1 2">
    <name type="scientific">Brachybacterium endophyticum</name>
    <dbReference type="NCBI Taxonomy" id="2182385"/>
    <lineage>
        <taxon>Bacteria</taxon>
        <taxon>Bacillati</taxon>
        <taxon>Actinomycetota</taxon>
        <taxon>Actinomycetes</taxon>
        <taxon>Micrococcales</taxon>
        <taxon>Dermabacteraceae</taxon>
        <taxon>Brachybacterium</taxon>
    </lineage>
</organism>
<protein>
    <submittedName>
        <fullName evidence="1">Uncharacterized protein</fullName>
    </submittedName>
</protein>
<dbReference type="OrthoDB" id="4963678at2"/>
<dbReference type="RefSeq" id="WP_109276684.1">
    <property type="nucleotide sequence ID" value="NZ_QFKX01000006.1"/>
</dbReference>
<keyword evidence="2" id="KW-1185">Reference proteome</keyword>
<accession>A0A2U2RH72</accession>
<name>A0A2U2RH72_9MICO</name>
<dbReference type="Proteomes" id="UP000245590">
    <property type="component" value="Unassembled WGS sequence"/>
</dbReference>
<reference evidence="1 2" key="1">
    <citation type="submission" date="2018-05" db="EMBL/GenBank/DDBJ databases">
        <title>Brachybacterium sp. M1HQ-2T, whole genome shotgun sequence.</title>
        <authorList>
            <person name="Tuo L."/>
        </authorList>
    </citation>
    <scope>NUCLEOTIDE SEQUENCE [LARGE SCALE GENOMIC DNA]</scope>
    <source>
        <strain evidence="1 2">M1HQ-2</strain>
    </source>
</reference>
<proteinExistence type="predicted"/>
<sequence length="322" mass="35428">MATPIRKKHARFFRAYVLDSGTRVDIDQVDWQQVLKDISELETPSRTNAEGLRFEAFEHDHRYMLGMHKPLDPDFLSKEDPATGSIVDAMNAEAADEGAREAERWFRSTGVVFFEVGNAFALTQGSVGAVKQGAVRGFLEMFQPLGAGKHWGVEPLIDDSQLDEFRGVNRAKAFETTIDSTRMLFDANGEPVVDAAGPAMLSDKFAASIGGDVRISMKIELLSQSQGIKTQRSFYDSIRHDVARFIAPAARSKVTTINDDGTHEVLELAAHDLASTFEVDPSESEVVQFSTLMARLSDVRAEMESRVNAIIEGAGDDEAGRP</sequence>